<dbReference type="Pfam" id="PF21516">
    <property type="entry name" value="YqeH-like_C"/>
    <property type="match status" value="1"/>
</dbReference>
<dbReference type="InterPro" id="IPR019988">
    <property type="entry name" value="GTP-bd_ribosome_bgen_YqeH"/>
</dbReference>
<dbReference type="PROSITE" id="PS51721">
    <property type="entry name" value="G_CP"/>
    <property type="match status" value="1"/>
</dbReference>
<keyword evidence="3" id="KW-1185">Reference proteome</keyword>
<proteinExistence type="predicted"/>
<dbReference type="RefSeq" id="WP_031502897.1">
    <property type="nucleotide sequence ID" value="NC_022795.1"/>
</dbReference>
<gene>
    <name evidence="2" type="ORF">AJ81_10875</name>
</gene>
<name>A0A0X1KTR8_9THEM</name>
<dbReference type="GO" id="GO:0005525">
    <property type="term" value="F:GTP binding"/>
    <property type="evidence" value="ECO:0007669"/>
    <property type="project" value="InterPro"/>
</dbReference>
<dbReference type="InterPro" id="IPR030378">
    <property type="entry name" value="G_CP_dom"/>
</dbReference>
<accession>A0A0X1KTR8</accession>
<protein>
    <submittedName>
        <fullName evidence="2">Ribosome biogenesis GTPase YqeH</fullName>
    </submittedName>
</protein>
<dbReference type="InterPro" id="IPR006073">
    <property type="entry name" value="GTP-bd"/>
</dbReference>
<dbReference type="Proteomes" id="UP000077469">
    <property type="component" value="Chromosome"/>
</dbReference>
<sequence length="365" mass="42026">MKCKGCGAEIQHEDETLPGYIPKEVFERRSLAGEEILCQRCFRARHYGKLMPVRLEDFWTQLINVIKEVDVVVWILDITDFEGSYDPKIFEVLSSVKKILVVNKIDLLPRAVTVQEIDSWVRRQVLDEPFDVILTSATKRYGLRRLKEKILEFRRVLFVGVTNVGKSSLFKEITGKDVSVTPFPGTTLGLIRAKLFNTILFDSPGITTKHRLIDFLSPESQKKLTHADHLSRFTFKPDRNSVIFLGGVCRLDIDFKSELRPIFQIFANEAVKFHQTSKVKADTLWKRQYGKLLVPPFDPQELPIESLSFQEKRFELDASEELAIAGLGWLSVRRGPFETCLKTIDGIYVRKREALINPARKERRA</sequence>
<dbReference type="InterPro" id="IPR048422">
    <property type="entry name" value="NOA1/YqeH-like_C"/>
</dbReference>
<dbReference type="SUPFAM" id="SSF52540">
    <property type="entry name" value="P-loop containing nucleoside triphosphate hydrolases"/>
    <property type="match status" value="1"/>
</dbReference>
<dbReference type="PANTHER" id="PTHR46434:SF1">
    <property type="entry name" value="GENETIC INTERACTOR OF PROHIBITINS 3, MITOCHONDRIAL"/>
    <property type="match status" value="1"/>
</dbReference>
<dbReference type="EMBL" id="CP007141">
    <property type="protein sequence ID" value="AJC74596.1"/>
    <property type="molecule type" value="Genomic_DNA"/>
</dbReference>
<dbReference type="PANTHER" id="PTHR46434">
    <property type="entry name" value="GENETIC INTERACTOR OF PROHIBITINS 3, MITOCHONDRIAL"/>
    <property type="match status" value="1"/>
</dbReference>
<dbReference type="STRING" id="1123384.AJ81_10875"/>
<dbReference type="AlphaFoldDB" id="A0A0X1KTR8"/>
<dbReference type="PATRIC" id="fig|1123384.7.peg.2175"/>
<evidence type="ECO:0000313" key="3">
    <source>
        <dbReference type="Proteomes" id="UP000077469"/>
    </source>
</evidence>
<evidence type="ECO:0000259" key="1">
    <source>
        <dbReference type="PROSITE" id="PS51721"/>
    </source>
</evidence>
<dbReference type="NCBIfam" id="TIGR03597">
    <property type="entry name" value="GTPase_YqeH"/>
    <property type="match status" value="1"/>
</dbReference>
<dbReference type="OrthoDB" id="9773841at2"/>
<feature type="domain" description="CP-type G" evidence="1">
    <location>
        <begin position="59"/>
        <end position="209"/>
    </location>
</feature>
<dbReference type="InterPro" id="IPR050896">
    <property type="entry name" value="Mito_lipid_metab_GTPase"/>
</dbReference>
<dbReference type="Pfam" id="PF01926">
    <property type="entry name" value="MMR_HSR1"/>
    <property type="match status" value="1"/>
</dbReference>
<dbReference type="CDD" id="cd01855">
    <property type="entry name" value="YqeH"/>
    <property type="match status" value="1"/>
</dbReference>
<dbReference type="KEGG" id="phy:AJ81_10875"/>
<dbReference type="InterPro" id="IPR027417">
    <property type="entry name" value="P-loop_NTPase"/>
</dbReference>
<dbReference type="PaxDb" id="1123384-AJ81_10875"/>
<organism evidence="2 3">
    <name type="scientific">Pseudothermotoga hypogea DSM 11164 = NBRC 106472</name>
    <dbReference type="NCBI Taxonomy" id="1123384"/>
    <lineage>
        <taxon>Bacteria</taxon>
        <taxon>Thermotogati</taxon>
        <taxon>Thermotogota</taxon>
        <taxon>Thermotogae</taxon>
        <taxon>Thermotogales</taxon>
        <taxon>Thermotogaceae</taxon>
        <taxon>Pseudothermotoga</taxon>
    </lineage>
</organism>
<reference evidence="2 3" key="1">
    <citation type="submission" date="2014-01" db="EMBL/GenBank/DDBJ databases">
        <title>Genome sequencing of Thermotog hypogea.</title>
        <authorList>
            <person name="Zhang X."/>
            <person name="Alvare G."/>
            <person name="Fristensky B."/>
            <person name="Chen L."/>
            <person name="Suen T."/>
            <person name="Chen Q."/>
            <person name="Ma K."/>
        </authorList>
    </citation>
    <scope>NUCLEOTIDE SEQUENCE [LARGE SCALE GENOMIC DNA]</scope>
    <source>
        <strain evidence="2 3">DSM 11164</strain>
    </source>
</reference>
<dbReference type="Gene3D" id="3.40.50.300">
    <property type="entry name" value="P-loop containing nucleotide triphosphate hydrolases"/>
    <property type="match status" value="1"/>
</dbReference>
<evidence type="ECO:0000313" key="2">
    <source>
        <dbReference type="EMBL" id="AJC74596.1"/>
    </source>
</evidence>